<name>A0A326U7I9_THEHA</name>
<gene>
    <name evidence="1" type="ORF">EI42_02971</name>
</gene>
<dbReference type="AlphaFoldDB" id="A0A326U7I9"/>
<protein>
    <submittedName>
        <fullName evidence="1">Uncharacterized protein</fullName>
    </submittedName>
</protein>
<keyword evidence="2" id="KW-1185">Reference proteome</keyword>
<evidence type="ECO:0000313" key="1">
    <source>
        <dbReference type="EMBL" id="PZW29249.1"/>
    </source>
</evidence>
<accession>A0A326U7I9</accession>
<sequence length="67" mass="7182">MRLIVPLLSHGPANGGQTRLIPHQQLRGGFHLLCGGISQLPDIHSLCTQTNVLVPITAISYLLTCVP</sequence>
<reference evidence="1 2" key="1">
    <citation type="submission" date="2018-06" db="EMBL/GenBank/DDBJ databases">
        <title>Genomic Encyclopedia of Archaeal and Bacterial Type Strains, Phase II (KMG-II): from individual species to whole genera.</title>
        <authorList>
            <person name="Goeker M."/>
        </authorList>
    </citation>
    <scope>NUCLEOTIDE SEQUENCE [LARGE SCALE GENOMIC DNA]</scope>
    <source>
        <strain evidence="1 2">ATCC BAA-1881</strain>
    </source>
</reference>
<comment type="caution">
    <text evidence="1">The sequence shown here is derived from an EMBL/GenBank/DDBJ whole genome shotgun (WGS) entry which is preliminary data.</text>
</comment>
<organism evidence="1 2">
    <name type="scientific">Thermosporothrix hazakensis</name>
    <dbReference type="NCBI Taxonomy" id="644383"/>
    <lineage>
        <taxon>Bacteria</taxon>
        <taxon>Bacillati</taxon>
        <taxon>Chloroflexota</taxon>
        <taxon>Ktedonobacteria</taxon>
        <taxon>Ktedonobacterales</taxon>
        <taxon>Thermosporotrichaceae</taxon>
        <taxon>Thermosporothrix</taxon>
    </lineage>
</organism>
<dbReference type="EMBL" id="QKUF01000009">
    <property type="protein sequence ID" value="PZW29249.1"/>
    <property type="molecule type" value="Genomic_DNA"/>
</dbReference>
<evidence type="ECO:0000313" key="2">
    <source>
        <dbReference type="Proteomes" id="UP000248806"/>
    </source>
</evidence>
<proteinExistence type="predicted"/>
<dbReference type="Proteomes" id="UP000248806">
    <property type="component" value="Unassembled WGS sequence"/>
</dbReference>